<dbReference type="EMBL" id="CAJOBR010000506">
    <property type="protein sequence ID" value="CAF4517352.1"/>
    <property type="molecule type" value="Genomic_DNA"/>
</dbReference>
<dbReference type="Gene3D" id="1.20.1260.60">
    <property type="entry name" value="Vacuolar protein sorting-associated protein Ist1"/>
    <property type="match status" value="1"/>
</dbReference>
<comment type="subunit">
    <text evidence="5">Interacts with CHMP1A, CHMP1B, VPS4A and VTA1. Interacts with SPAST, STAMBP, and USP8. May interact with VPS37B. May associate with the ESCRT-I complex. Interacts with MITD1, in competition with VSP4. Interacts with SPART (via MIT domain); leading to the recruitment of SPART to midbodies. Interacts with SPAST.</text>
</comment>
<comment type="caution">
    <text evidence="7">The sequence shown here is derived from an EMBL/GenBank/DDBJ whole genome shotgun (WGS) entry which is preliminary data.</text>
</comment>
<name>A0A820WNF0_9BILA</name>
<dbReference type="GO" id="GO:0015031">
    <property type="term" value="P:protein transport"/>
    <property type="evidence" value="ECO:0007669"/>
    <property type="project" value="InterPro"/>
</dbReference>
<accession>A0A820WNF0</accession>
<protein>
    <recommendedName>
        <fullName evidence="2">IST1 homolog</fullName>
    </recommendedName>
    <alternativeName>
        <fullName evidence="3">Charged multivesicular body protein 8</fullName>
    </alternativeName>
</protein>
<gene>
    <name evidence="7" type="ORF">QYT958_LOCUS5936</name>
</gene>
<dbReference type="PANTHER" id="PTHR12161">
    <property type="entry name" value="IST1 FAMILY MEMBER"/>
    <property type="match status" value="1"/>
</dbReference>
<evidence type="ECO:0000256" key="1">
    <source>
        <dbReference type="ARBA" id="ARBA00005536"/>
    </source>
</evidence>
<organism evidence="7 8">
    <name type="scientific">Rotaria socialis</name>
    <dbReference type="NCBI Taxonomy" id="392032"/>
    <lineage>
        <taxon>Eukaryota</taxon>
        <taxon>Metazoa</taxon>
        <taxon>Spiralia</taxon>
        <taxon>Gnathifera</taxon>
        <taxon>Rotifera</taxon>
        <taxon>Eurotatoria</taxon>
        <taxon>Bdelloidea</taxon>
        <taxon>Philodinida</taxon>
        <taxon>Philodinidae</taxon>
        <taxon>Rotaria</taxon>
    </lineage>
</organism>
<dbReference type="Proteomes" id="UP000663848">
    <property type="component" value="Unassembled WGS sequence"/>
</dbReference>
<feature type="compositionally biased region" description="Gly residues" evidence="6">
    <location>
        <begin position="170"/>
        <end position="186"/>
    </location>
</feature>
<evidence type="ECO:0000256" key="5">
    <source>
        <dbReference type="ARBA" id="ARBA00046920"/>
    </source>
</evidence>
<evidence type="ECO:0000256" key="4">
    <source>
        <dbReference type="ARBA" id="ARBA00046124"/>
    </source>
</evidence>
<dbReference type="InterPro" id="IPR005061">
    <property type="entry name" value="Ist1"/>
</dbReference>
<dbReference type="AlphaFoldDB" id="A0A820WNF0"/>
<proteinExistence type="inferred from homology"/>
<evidence type="ECO:0000313" key="7">
    <source>
        <dbReference type="EMBL" id="CAF4517352.1"/>
    </source>
</evidence>
<reference evidence="7" key="1">
    <citation type="submission" date="2021-02" db="EMBL/GenBank/DDBJ databases">
        <authorList>
            <person name="Nowell W R."/>
        </authorList>
    </citation>
    <scope>NUCLEOTIDE SEQUENCE</scope>
</reference>
<feature type="region of interest" description="Disordered" evidence="6">
    <location>
        <begin position="153"/>
        <end position="199"/>
    </location>
</feature>
<feature type="region of interest" description="Disordered" evidence="6">
    <location>
        <begin position="220"/>
        <end position="292"/>
    </location>
</feature>
<dbReference type="Pfam" id="PF03398">
    <property type="entry name" value="Ist1"/>
    <property type="match status" value="1"/>
</dbReference>
<comment type="function">
    <text evidence="4">ESCRT-III-like protein involved in cytokinesis, nuclear envelope reassembly and endosomal tubulation. Is required for efficient abscission during cytokinesis. Involved in recruiting VPS4A and/or VPS4B to the midbody of dividing cells. During late anaphase, involved in nuclear envelope reassembly and mitotic spindle disassembly together with the ESCRT-III complex: IST1 acts by mediating the recruitment of SPAST to the nuclear membrane, leading to microtubule severing. Recruited to the reforming nuclear envelope (NE) during anaphase by LEMD2. Regulates early endosomal tubulation together with the ESCRT-III complex by mediating the recruitment of SPAST.</text>
</comment>
<dbReference type="PANTHER" id="PTHR12161:SF5">
    <property type="entry name" value="IST1 HOMOLOG"/>
    <property type="match status" value="1"/>
</dbReference>
<evidence type="ECO:0000313" key="8">
    <source>
        <dbReference type="Proteomes" id="UP000663848"/>
    </source>
</evidence>
<feature type="compositionally biased region" description="Basic and acidic residues" evidence="6">
    <location>
        <begin position="280"/>
        <end position="292"/>
    </location>
</feature>
<evidence type="ECO:0000256" key="2">
    <source>
        <dbReference type="ARBA" id="ARBA00014513"/>
    </source>
</evidence>
<evidence type="ECO:0000256" key="3">
    <source>
        <dbReference type="ARBA" id="ARBA00032374"/>
    </source>
</evidence>
<evidence type="ECO:0000256" key="6">
    <source>
        <dbReference type="SAM" id="MobiDB-lite"/>
    </source>
</evidence>
<dbReference type="InterPro" id="IPR042277">
    <property type="entry name" value="IST1-like"/>
</dbReference>
<comment type="similarity">
    <text evidence="1">Belongs to the IST1 family.</text>
</comment>
<sequence>MPNDKWIADLKTVLQVAKARLDVREKKKTEQVAKERYVVADYIRNNKVPRARIAVEHLVREDYKIEAMDRVEAYLDTLLMRMQLIKDRPKNGSVDPAIEQPLANVLWAAPFLTQDIPELGQLTLIQNVPFEPDSTIMAQDEFWTIGQRYVQSTPTTDEKKLPPPPPPASSGGGASSAGGSGGGVGGRMEYPVVPSAQPSAPMYDKPPLAYVGPQPQYPNINFAPSIPPPSSSSNAPRLGFNMDHSPKVPFHDPFPQVPNSNDQSTPPAPRGGSDDPGFDDLARRFEDLKNRK</sequence>